<dbReference type="RefSeq" id="WP_188374414.1">
    <property type="nucleotide sequence ID" value="NZ_BMDQ01000002.1"/>
</dbReference>
<reference evidence="2" key="1">
    <citation type="journal article" date="2019" name="Int. J. Syst. Evol. Microbiol.">
        <title>The Global Catalogue of Microorganisms (GCM) 10K type strain sequencing project: providing services to taxonomists for standard genome sequencing and annotation.</title>
        <authorList>
            <consortium name="The Broad Institute Genomics Platform"/>
            <consortium name="The Broad Institute Genome Sequencing Center for Infectious Disease"/>
            <person name="Wu L."/>
            <person name="Ma J."/>
        </authorList>
    </citation>
    <scope>NUCLEOTIDE SEQUENCE [LARGE SCALE GENOMIC DNA]</scope>
    <source>
        <strain evidence="2">CCM 8681</strain>
    </source>
</reference>
<evidence type="ECO:0000313" key="1">
    <source>
        <dbReference type="EMBL" id="GGI57503.1"/>
    </source>
</evidence>
<keyword evidence="2" id="KW-1185">Reference proteome</keyword>
<comment type="caution">
    <text evidence="1">The sequence shown here is derived from an EMBL/GenBank/DDBJ whole genome shotgun (WGS) entry which is preliminary data.</text>
</comment>
<gene>
    <name evidence="1" type="ORF">GCM10011444_18120</name>
</gene>
<proteinExistence type="predicted"/>
<name>A0ABQ2C308_9FLAO</name>
<sequence>MGRPATKPTKLKDGYYIEIRNKGSRSGVKLYNATEMQMERSIKMYERSKEVIILGECINGKFVAKEPKLHVVK</sequence>
<evidence type="ECO:0000313" key="2">
    <source>
        <dbReference type="Proteomes" id="UP000624701"/>
    </source>
</evidence>
<accession>A0ABQ2C308</accession>
<organism evidence="1 2">
    <name type="scientific">Winogradskyella haliclonae</name>
    <dbReference type="NCBI Taxonomy" id="2048558"/>
    <lineage>
        <taxon>Bacteria</taxon>
        <taxon>Pseudomonadati</taxon>
        <taxon>Bacteroidota</taxon>
        <taxon>Flavobacteriia</taxon>
        <taxon>Flavobacteriales</taxon>
        <taxon>Flavobacteriaceae</taxon>
        <taxon>Winogradskyella</taxon>
    </lineage>
</organism>
<dbReference type="EMBL" id="BMDQ01000002">
    <property type="protein sequence ID" value="GGI57503.1"/>
    <property type="molecule type" value="Genomic_DNA"/>
</dbReference>
<protein>
    <submittedName>
        <fullName evidence="1">Uncharacterized protein</fullName>
    </submittedName>
</protein>
<dbReference type="Proteomes" id="UP000624701">
    <property type="component" value="Unassembled WGS sequence"/>
</dbReference>